<keyword evidence="2 4" id="KW-0689">Ribosomal protein</keyword>
<dbReference type="GO" id="GO:0006412">
    <property type="term" value="P:translation"/>
    <property type="evidence" value="ECO:0007669"/>
    <property type="project" value="UniProtKB-UniRule"/>
</dbReference>
<reference evidence="6 7" key="1">
    <citation type="journal article" date="2016" name="Nat. Commun.">
        <title>Thousands of microbial genomes shed light on interconnected biogeochemical processes in an aquifer system.</title>
        <authorList>
            <person name="Anantharaman K."/>
            <person name="Brown C.T."/>
            <person name="Hug L.A."/>
            <person name="Sharon I."/>
            <person name="Castelle C.J."/>
            <person name="Probst A.J."/>
            <person name="Thomas B.C."/>
            <person name="Singh A."/>
            <person name="Wilkins M.J."/>
            <person name="Karaoz U."/>
            <person name="Brodie E.L."/>
            <person name="Williams K.H."/>
            <person name="Hubbard S.S."/>
            <person name="Banfield J.F."/>
        </authorList>
    </citation>
    <scope>NUCLEOTIDE SEQUENCE [LARGE SCALE GENOMIC DNA]</scope>
</reference>
<evidence type="ECO:0000256" key="4">
    <source>
        <dbReference type="HAMAP-Rule" id="MF_00270"/>
    </source>
</evidence>
<dbReference type="SUPFAM" id="SSF46911">
    <property type="entry name" value="Ribosomal protein S18"/>
    <property type="match status" value="1"/>
</dbReference>
<dbReference type="Gene3D" id="4.10.640.10">
    <property type="entry name" value="Ribosomal protein S18"/>
    <property type="match status" value="1"/>
</dbReference>
<dbReference type="GO" id="GO:0022627">
    <property type="term" value="C:cytosolic small ribosomal subunit"/>
    <property type="evidence" value="ECO:0007669"/>
    <property type="project" value="TreeGrafter"/>
</dbReference>
<dbReference type="NCBIfam" id="TIGR00165">
    <property type="entry name" value="S18"/>
    <property type="match status" value="1"/>
</dbReference>
<dbReference type="PRINTS" id="PR00974">
    <property type="entry name" value="RIBOSOMALS18"/>
</dbReference>
<dbReference type="GO" id="GO:0003735">
    <property type="term" value="F:structural constituent of ribosome"/>
    <property type="evidence" value="ECO:0007669"/>
    <property type="project" value="InterPro"/>
</dbReference>
<organism evidence="6 7">
    <name type="scientific">Candidatus Woykebacteria bacterium RIFCSPHIGHO2_12_FULL_45_10</name>
    <dbReference type="NCBI Taxonomy" id="1802603"/>
    <lineage>
        <taxon>Bacteria</taxon>
        <taxon>Candidatus Woykeibacteriota</taxon>
    </lineage>
</organism>
<dbReference type="InterPro" id="IPR001648">
    <property type="entry name" value="Ribosomal_bS18"/>
</dbReference>
<keyword evidence="4" id="KW-0699">rRNA-binding</keyword>
<evidence type="ECO:0000256" key="1">
    <source>
        <dbReference type="ARBA" id="ARBA00005589"/>
    </source>
</evidence>
<gene>
    <name evidence="4" type="primary">rpsR</name>
    <name evidence="6" type="ORF">A3F35_00350</name>
</gene>
<dbReference type="STRING" id="1802603.A3F35_00350"/>
<dbReference type="EMBL" id="MHCZ01000009">
    <property type="protein sequence ID" value="OGY30284.1"/>
    <property type="molecule type" value="Genomic_DNA"/>
</dbReference>
<sequence length="74" mass="8547">MALARNRRRACSFCKEETEPYFRETDTLRKFITDRGKIVGRSKTGLCSAHQRHLTTSIKQARYLALLPFISSRG</sequence>
<evidence type="ECO:0000313" key="7">
    <source>
        <dbReference type="Proteomes" id="UP000178068"/>
    </source>
</evidence>
<dbReference type="PANTHER" id="PTHR13479">
    <property type="entry name" value="30S RIBOSOMAL PROTEIN S18"/>
    <property type="match status" value="1"/>
</dbReference>
<dbReference type="HAMAP" id="MF_00270">
    <property type="entry name" value="Ribosomal_bS18"/>
    <property type="match status" value="1"/>
</dbReference>
<comment type="similarity">
    <text evidence="1 4 5">Belongs to the bacterial ribosomal protein bS18 family.</text>
</comment>
<proteinExistence type="inferred from homology"/>
<dbReference type="GO" id="GO:0070181">
    <property type="term" value="F:small ribosomal subunit rRNA binding"/>
    <property type="evidence" value="ECO:0007669"/>
    <property type="project" value="TreeGrafter"/>
</dbReference>
<keyword evidence="4" id="KW-0694">RNA-binding</keyword>
<comment type="caution">
    <text evidence="6">The sequence shown here is derived from an EMBL/GenBank/DDBJ whole genome shotgun (WGS) entry which is preliminary data.</text>
</comment>
<comment type="function">
    <text evidence="4">Binds as a heterodimer with protein bS6 to the central domain of the 16S rRNA, where it helps stabilize the platform of the 30S subunit.</text>
</comment>
<dbReference type="Proteomes" id="UP000178068">
    <property type="component" value="Unassembled WGS sequence"/>
</dbReference>
<evidence type="ECO:0000313" key="6">
    <source>
        <dbReference type="EMBL" id="OGY30284.1"/>
    </source>
</evidence>
<dbReference type="PANTHER" id="PTHR13479:SF40">
    <property type="entry name" value="SMALL RIBOSOMAL SUBUNIT PROTEIN BS18M"/>
    <property type="match status" value="1"/>
</dbReference>
<dbReference type="AlphaFoldDB" id="A0A1G1WRI6"/>
<dbReference type="InterPro" id="IPR036870">
    <property type="entry name" value="Ribosomal_bS18_sf"/>
</dbReference>
<keyword evidence="3 4" id="KW-0687">Ribonucleoprotein</keyword>
<evidence type="ECO:0000256" key="5">
    <source>
        <dbReference type="RuleBase" id="RU003910"/>
    </source>
</evidence>
<evidence type="ECO:0000256" key="3">
    <source>
        <dbReference type="ARBA" id="ARBA00023274"/>
    </source>
</evidence>
<evidence type="ECO:0000256" key="2">
    <source>
        <dbReference type="ARBA" id="ARBA00022980"/>
    </source>
</evidence>
<name>A0A1G1WRI6_9BACT</name>
<comment type="subunit">
    <text evidence="4">Part of the 30S ribosomal subunit. Forms a tight heterodimer with protein bS6.</text>
</comment>
<dbReference type="Pfam" id="PF01084">
    <property type="entry name" value="Ribosomal_S18"/>
    <property type="match status" value="1"/>
</dbReference>
<protein>
    <recommendedName>
        <fullName evidence="4">Small ribosomal subunit protein bS18</fullName>
    </recommendedName>
</protein>
<accession>A0A1G1WRI6</accession>